<dbReference type="Proteomes" id="UP000694569">
    <property type="component" value="Unplaced"/>
</dbReference>
<dbReference type="Ensembl" id="ENSLLET00000010923.1">
    <property type="protein sequence ID" value="ENSLLEP00000010513.1"/>
    <property type="gene ID" value="ENSLLEG00000006654.1"/>
</dbReference>
<keyword evidence="9" id="KW-0539">Nucleus</keyword>
<dbReference type="GO" id="GO:0006355">
    <property type="term" value="P:regulation of DNA-templated transcription"/>
    <property type="evidence" value="ECO:0007669"/>
    <property type="project" value="InterPro"/>
</dbReference>
<dbReference type="Pfam" id="PF10497">
    <property type="entry name" value="zf-4CXXC_R1"/>
    <property type="match status" value="1"/>
</dbReference>
<feature type="domain" description="Zinc-finger" evidence="11">
    <location>
        <begin position="174"/>
        <end position="269"/>
    </location>
</feature>
<evidence type="ECO:0000256" key="4">
    <source>
        <dbReference type="ARBA" id="ARBA00022499"/>
    </source>
</evidence>
<protein>
    <recommendedName>
        <fullName evidence="11">Zinc-finger domain-containing protein</fullName>
    </recommendedName>
</protein>
<sequence>MPQIKSVLKKTPSKDPSSGTPTRFSLRVAFKNIAMSSESSEDETEENDTGPSRETPIPPPVQTVSSDSEDEQPANFLQRRAKNIEDNKAMLAKLMADLEKLPGSLTDPIEPGGSSSTPRTRRGPRSKTPQQQRRNPERATRRLTRSMGGVEPASPETERKRQLMNRLQEDLMAEEGFTCHQCRQKTIDTKSNCRNVECQGIRGQFCGPCLRNRYGEDVRKVLLDPDWQCPPCRGICNCSFCRQREGRSATGMLFPLARYHGYSDVHSYLNSLSNTGHLQGTCLASCAALTILPHATLYGTKTSCNGIVYFRSI</sequence>
<evidence type="ECO:0000256" key="1">
    <source>
        <dbReference type="ARBA" id="ARBA00004123"/>
    </source>
</evidence>
<feature type="region of interest" description="Disordered" evidence="10">
    <location>
        <begin position="102"/>
        <end position="159"/>
    </location>
</feature>
<name>A0A8C5MDG5_9ANUR</name>
<dbReference type="PANTHER" id="PTHR31169:SF24">
    <property type="entry name" value="CELL DIVISION CYCLE-ASSOCIATED PROTEIN 7"/>
    <property type="match status" value="1"/>
</dbReference>
<dbReference type="InterPro" id="IPR018866">
    <property type="entry name" value="Znf-4CXXC_R1"/>
</dbReference>
<dbReference type="GO" id="GO:0005737">
    <property type="term" value="C:cytoplasm"/>
    <property type="evidence" value="ECO:0007669"/>
    <property type="project" value="UniProtKB-SubCell"/>
</dbReference>
<dbReference type="PANTHER" id="PTHR31169">
    <property type="entry name" value="OS05G0300700 PROTEIN"/>
    <property type="match status" value="1"/>
</dbReference>
<evidence type="ECO:0000313" key="13">
    <source>
        <dbReference type="Proteomes" id="UP000694569"/>
    </source>
</evidence>
<keyword evidence="8" id="KW-0804">Transcription</keyword>
<dbReference type="InterPro" id="IPR040221">
    <property type="entry name" value="CDCA7/CDA7L"/>
</dbReference>
<feature type="compositionally biased region" description="Acidic residues" evidence="10">
    <location>
        <begin position="39"/>
        <end position="48"/>
    </location>
</feature>
<evidence type="ECO:0000256" key="7">
    <source>
        <dbReference type="ARBA" id="ARBA00023015"/>
    </source>
</evidence>
<dbReference type="GO" id="GO:0005634">
    <property type="term" value="C:nucleus"/>
    <property type="evidence" value="ECO:0007669"/>
    <property type="project" value="UniProtKB-SubCell"/>
</dbReference>
<proteinExistence type="predicted"/>
<evidence type="ECO:0000256" key="6">
    <source>
        <dbReference type="ARBA" id="ARBA00022843"/>
    </source>
</evidence>
<feature type="compositionally biased region" description="Polar residues" evidence="10">
    <location>
        <begin position="14"/>
        <end position="23"/>
    </location>
</feature>
<evidence type="ECO:0000256" key="3">
    <source>
        <dbReference type="ARBA" id="ARBA00022490"/>
    </source>
</evidence>
<evidence type="ECO:0000259" key="11">
    <source>
        <dbReference type="Pfam" id="PF10497"/>
    </source>
</evidence>
<comment type="subcellular location">
    <subcellularLocation>
        <location evidence="2">Cytoplasm</location>
    </subcellularLocation>
    <subcellularLocation>
        <location evidence="1">Nucleus</location>
    </subcellularLocation>
</comment>
<dbReference type="GeneTree" id="ENSGT00940000167008"/>
<organism evidence="12 13">
    <name type="scientific">Leptobrachium leishanense</name>
    <name type="common">Leishan spiny toad</name>
    <dbReference type="NCBI Taxonomy" id="445787"/>
    <lineage>
        <taxon>Eukaryota</taxon>
        <taxon>Metazoa</taxon>
        <taxon>Chordata</taxon>
        <taxon>Craniata</taxon>
        <taxon>Vertebrata</taxon>
        <taxon>Euteleostomi</taxon>
        <taxon>Amphibia</taxon>
        <taxon>Batrachia</taxon>
        <taxon>Anura</taxon>
        <taxon>Pelobatoidea</taxon>
        <taxon>Megophryidae</taxon>
        <taxon>Leptobrachium</taxon>
    </lineage>
</organism>
<keyword evidence="3" id="KW-0963">Cytoplasm</keyword>
<reference evidence="12" key="1">
    <citation type="submission" date="2025-08" db="UniProtKB">
        <authorList>
            <consortium name="Ensembl"/>
        </authorList>
    </citation>
    <scope>IDENTIFICATION</scope>
</reference>
<keyword evidence="5" id="KW-0597">Phosphoprotein</keyword>
<keyword evidence="4" id="KW-1017">Isopeptide bond</keyword>
<feature type="region of interest" description="Disordered" evidence="10">
    <location>
        <begin position="1"/>
        <end position="82"/>
    </location>
</feature>
<keyword evidence="13" id="KW-1185">Reference proteome</keyword>
<reference evidence="12" key="2">
    <citation type="submission" date="2025-09" db="UniProtKB">
        <authorList>
            <consortium name="Ensembl"/>
        </authorList>
    </citation>
    <scope>IDENTIFICATION</scope>
</reference>
<accession>A0A8C5MDG5</accession>
<evidence type="ECO:0000256" key="9">
    <source>
        <dbReference type="ARBA" id="ARBA00023242"/>
    </source>
</evidence>
<dbReference type="AlphaFoldDB" id="A0A8C5MDG5"/>
<keyword evidence="6" id="KW-0832">Ubl conjugation</keyword>
<keyword evidence="7" id="KW-0805">Transcription regulation</keyword>
<evidence type="ECO:0000256" key="2">
    <source>
        <dbReference type="ARBA" id="ARBA00004496"/>
    </source>
</evidence>
<evidence type="ECO:0000256" key="8">
    <source>
        <dbReference type="ARBA" id="ARBA00023163"/>
    </source>
</evidence>
<evidence type="ECO:0000313" key="12">
    <source>
        <dbReference type="Ensembl" id="ENSLLEP00000010513.1"/>
    </source>
</evidence>
<evidence type="ECO:0000256" key="5">
    <source>
        <dbReference type="ARBA" id="ARBA00022553"/>
    </source>
</evidence>
<evidence type="ECO:0000256" key="10">
    <source>
        <dbReference type="SAM" id="MobiDB-lite"/>
    </source>
</evidence>